<name>A0AAX4PD85_9CHLO</name>
<sequence length="438" mass="50501">MRPPTKGRRLSMAGSRWRVKRGGWLANAANTALAAVTCLVPSRAFLTRGKRASETKDRSALVIQRTWRGHRDRNRYLRLRRAAIRTQARWRAKRKRERHLALRRSALMIQRKWRGHRDRSNYLALREAAILAQKHWRAAKARKVVWLRKLQKLEVDRISCKGLIELYEAELKRGRERLAVIDANITKHRAAREVGRQISQVERHISPVPDRVSSATVLQIPRQPSGYCLHKSSEVLLIVGDGNFSFSRSVVTQLKNGHNVIASTWEREEDLIKSYANAESNVKSLVARGANIEYQVDATNMHKNMRLLSILRGRSPDVIVFNMPYPRYKENENLGPTHPRQRDLIHQFLRSARLMKGFRGRVHITQRTDREGRDHLGMPEIARDEGFELKQMVQVGDVIALKSLFPLYESKYGGGKNPDNDLPVYGALIYVFRARVLT</sequence>
<accession>A0AAX4PD85</accession>
<keyword evidence="3" id="KW-1185">Reference proteome</keyword>
<organism evidence="2 3">
    <name type="scientific">Chloropicon roscoffensis</name>
    <dbReference type="NCBI Taxonomy" id="1461544"/>
    <lineage>
        <taxon>Eukaryota</taxon>
        <taxon>Viridiplantae</taxon>
        <taxon>Chlorophyta</taxon>
        <taxon>Chloropicophyceae</taxon>
        <taxon>Chloropicales</taxon>
        <taxon>Chloropicaceae</taxon>
        <taxon>Chloropicon</taxon>
    </lineage>
</organism>
<dbReference type="SMART" id="SM00015">
    <property type="entry name" value="IQ"/>
    <property type="match status" value="4"/>
</dbReference>
<evidence type="ECO:0000259" key="1">
    <source>
        <dbReference type="Pfam" id="PF10354"/>
    </source>
</evidence>
<reference evidence="2 3" key="1">
    <citation type="submission" date="2024-03" db="EMBL/GenBank/DDBJ databases">
        <title>Complete genome sequence of the green alga Chloropicon roscoffensis RCC1871.</title>
        <authorList>
            <person name="Lemieux C."/>
            <person name="Pombert J.-F."/>
            <person name="Otis C."/>
            <person name="Turmel M."/>
        </authorList>
    </citation>
    <scope>NUCLEOTIDE SEQUENCE [LARGE SCALE GENOMIC DNA]</scope>
    <source>
        <strain evidence="2 3">RCC1871</strain>
    </source>
</reference>
<feature type="domain" description="25S rRNA (uridine-N(3))-methyltransferase BMT5-like" evidence="1">
    <location>
        <begin position="237"/>
        <end position="394"/>
    </location>
</feature>
<dbReference type="PANTHER" id="PTHR11538">
    <property type="entry name" value="PHENYLALANYL-TRNA SYNTHETASE"/>
    <property type="match status" value="1"/>
</dbReference>
<proteinExistence type="predicted"/>
<dbReference type="PANTHER" id="PTHR11538:SF26">
    <property type="entry name" value="FERREDOXIN-FOLD ANTICODON-BINDING DOMAIN-CONTAINING PROTEIN 1"/>
    <property type="match status" value="1"/>
</dbReference>
<gene>
    <name evidence="2" type="ORF">HKI87_09g57510</name>
</gene>
<evidence type="ECO:0000313" key="2">
    <source>
        <dbReference type="EMBL" id="WZN64197.1"/>
    </source>
</evidence>
<dbReference type="Proteomes" id="UP001472866">
    <property type="component" value="Chromosome 09"/>
</dbReference>
<dbReference type="SUPFAM" id="SSF52540">
    <property type="entry name" value="P-loop containing nucleoside triphosphate hydrolases"/>
    <property type="match status" value="1"/>
</dbReference>
<dbReference type="InterPro" id="IPR000048">
    <property type="entry name" value="IQ_motif_EF-hand-BS"/>
</dbReference>
<dbReference type="GO" id="GO:0005737">
    <property type="term" value="C:cytoplasm"/>
    <property type="evidence" value="ECO:0007669"/>
    <property type="project" value="TreeGrafter"/>
</dbReference>
<dbReference type="InterPro" id="IPR019446">
    <property type="entry name" value="BMT5-like"/>
</dbReference>
<dbReference type="Pfam" id="PF00612">
    <property type="entry name" value="IQ"/>
    <property type="match status" value="3"/>
</dbReference>
<dbReference type="PROSITE" id="PS50096">
    <property type="entry name" value="IQ"/>
    <property type="match status" value="3"/>
</dbReference>
<dbReference type="GO" id="GO:0070042">
    <property type="term" value="F:rRNA (uridine-N3-)-methyltransferase activity"/>
    <property type="evidence" value="ECO:0007669"/>
    <property type="project" value="InterPro"/>
</dbReference>
<dbReference type="AlphaFoldDB" id="A0AAX4PD85"/>
<protein>
    <submittedName>
        <fullName evidence="2">DUF2431 domain-containing protein</fullName>
    </submittedName>
</protein>
<dbReference type="Pfam" id="PF10354">
    <property type="entry name" value="BMT5-like"/>
    <property type="match status" value="1"/>
</dbReference>
<dbReference type="Gene3D" id="1.20.5.190">
    <property type="match status" value="2"/>
</dbReference>
<dbReference type="EMBL" id="CP151509">
    <property type="protein sequence ID" value="WZN64197.1"/>
    <property type="molecule type" value="Genomic_DNA"/>
</dbReference>
<evidence type="ECO:0000313" key="3">
    <source>
        <dbReference type="Proteomes" id="UP001472866"/>
    </source>
</evidence>
<dbReference type="GO" id="GO:0070475">
    <property type="term" value="P:rRNA base methylation"/>
    <property type="evidence" value="ECO:0007669"/>
    <property type="project" value="InterPro"/>
</dbReference>
<dbReference type="InterPro" id="IPR027417">
    <property type="entry name" value="P-loop_NTPase"/>
</dbReference>